<gene>
    <name evidence="1" type="ORF">HNR61_000423</name>
</gene>
<dbReference type="RefSeq" id="WP_182841399.1">
    <property type="nucleotide sequence ID" value="NZ_BAAALP010000006.1"/>
</dbReference>
<evidence type="ECO:0000313" key="1">
    <source>
        <dbReference type="EMBL" id="MBA8948825.1"/>
    </source>
</evidence>
<organism evidence="1 2">
    <name type="scientific">Actinomadura namibiensis</name>
    <dbReference type="NCBI Taxonomy" id="182080"/>
    <lineage>
        <taxon>Bacteria</taxon>
        <taxon>Bacillati</taxon>
        <taxon>Actinomycetota</taxon>
        <taxon>Actinomycetes</taxon>
        <taxon>Streptosporangiales</taxon>
        <taxon>Thermomonosporaceae</taxon>
        <taxon>Actinomadura</taxon>
    </lineage>
</organism>
<accession>A0A7W3LIQ3</accession>
<sequence>MIDPEVVEGLALVALVRAVRVHGGCDAQLKVAEQRRQFAEVTRCRVIVADGFYVSAHGVTPLGRVADLVARIVAEGAS</sequence>
<proteinExistence type="predicted"/>
<reference evidence="1 2" key="1">
    <citation type="submission" date="2020-08" db="EMBL/GenBank/DDBJ databases">
        <title>Genomic Encyclopedia of Type Strains, Phase IV (KMG-IV): sequencing the most valuable type-strain genomes for metagenomic binning, comparative biology and taxonomic classification.</title>
        <authorList>
            <person name="Goeker M."/>
        </authorList>
    </citation>
    <scope>NUCLEOTIDE SEQUENCE [LARGE SCALE GENOMIC DNA]</scope>
    <source>
        <strain evidence="1 2">DSM 44197</strain>
    </source>
</reference>
<evidence type="ECO:0000313" key="2">
    <source>
        <dbReference type="Proteomes" id="UP000572680"/>
    </source>
</evidence>
<dbReference type="AlphaFoldDB" id="A0A7W3LIQ3"/>
<dbReference type="EMBL" id="JACJIA010000001">
    <property type="protein sequence ID" value="MBA8948825.1"/>
    <property type="molecule type" value="Genomic_DNA"/>
</dbReference>
<keyword evidence="2" id="KW-1185">Reference proteome</keyword>
<comment type="caution">
    <text evidence="1">The sequence shown here is derived from an EMBL/GenBank/DDBJ whole genome shotgun (WGS) entry which is preliminary data.</text>
</comment>
<name>A0A7W3LIQ3_ACTNM</name>
<protein>
    <submittedName>
        <fullName evidence="1">Uncharacterized protein</fullName>
    </submittedName>
</protein>
<dbReference type="Proteomes" id="UP000572680">
    <property type="component" value="Unassembled WGS sequence"/>
</dbReference>